<dbReference type="InterPro" id="IPR036188">
    <property type="entry name" value="FAD/NAD-bd_sf"/>
</dbReference>
<evidence type="ECO:0000256" key="5">
    <source>
        <dbReference type="ARBA" id="ARBA00023002"/>
    </source>
</evidence>
<keyword evidence="4" id="KW-0274">FAD</keyword>
<keyword evidence="3" id="KW-0285">Flavoprotein</keyword>
<evidence type="ECO:0000256" key="2">
    <source>
        <dbReference type="ARBA" id="ARBA00007330"/>
    </source>
</evidence>
<evidence type="ECO:0000313" key="8">
    <source>
        <dbReference type="Proteomes" id="UP001060123"/>
    </source>
</evidence>
<evidence type="ECO:0000256" key="1">
    <source>
        <dbReference type="ARBA" id="ARBA00001974"/>
    </source>
</evidence>
<feature type="domain" description="FAD dependent oxidoreductase" evidence="6">
    <location>
        <begin position="7"/>
        <end position="90"/>
    </location>
</feature>
<protein>
    <submittedName>
        <fullName evidence="7">FAD-dependent oxidoreductase</fullName>
    </submittedName>
</protein>
<evidence type="ECO:0000256" key="4">
    <source>
        <dbReference type="ARBA" id="ARBA00022827"/>
    </source>
</evidence>
<dbReference type="PRINTS" id="PR01001">
    <property type="entry name" value="FADG3PDH"/>
</dbReference>
<evidence type="ECO:0000313" key="7">
    <source>
        <dbReference type="EMBL" id="UWU13970.1"/>
    </source>
</evidence>
<comment type="cofactor">
    <cofactor evidence="1">
        <name>FAD</name>
        <dbReference type="ChEBI" id="CHEBI:57692"/>
    </cofactor>
</comment>
<dbReference type="Gene3D" id="3.50.50.60">
    <property type="entry name" value="FAD/NAD(P)-binding domain"/>
    <property type="match status" value="1"/>
</dbReference>
<organism evidence="7 8">
    <name type="scientific">Rhizobium sullae</name>
    <name type="common">Rhizobium hedysari</name>
    <dbReference type="NCBI Taxonomy" id="50338"/>
    <lineage>
        <taxon>Bacteria</taxon>
        <taxon>Pseudomonadati</taxon>
        <taxon>Pseudomonadota</taxon>
        <taxon>Alphaproteobacteria</taxon>
        <taxon>Hyphomicrobiales</taxon>
        <taxon>Rhizobiaceae</taxon>
        <taxon>Rhizobium/Agrobacterium group</taxon>
        <taxon>Rhizobium</taxon>
    </lineage>
</organism>
<gene>
    <name evidence="7" type="ORF">N2599_17875</name>
</gene>
<comment type="similarity">
    <text evidence="2">Belongs to the FAD-dependent glycerol-3-phosphate dehydrogenase family.</text>
</comment>
<evidence type="ECO:0000259" key="6">
    <source>
        <dbReference type="Pfam" id="PF01266"/>
    </source>
</evidence>
<dbReference type="InterPro" id="IPR000447">
    <property type="entry name" value="G3P_DH_FAD-dep"/>
</dbReference>
<name>A0ABY5XHE3_RHISU</name>
<keyword evidence="5" id="KW-0560">Oxidoreductase</keyword>
<dbReference type="SUPFAM" id="SSF51905">
    <property type="entry name" value="FAD/NAD(P)-binding domain"/>
    <property type="match status" value="1"/>
</dbReference>
<sequence length="142" mass="14999">MSGVVYDIAIIGGGINGAGIGGDAAGRGLKVLLVEQADLGSSGRCASNARHAVWSGITGSRCARSSARRRAVPSLAAISAAPSRRRKSALTTQEYTRTAADIVWRLTKSGLRMSPAEIEALDLYMRERREIASASAEWRAPE</sequence>
<dbReference type="InterPro" id="IPR006076">
    <property type="entry name" value="FAD-dep_OxRdtase"/>
</dbReference>
<dbReference type="Proteomes" id="UP001060123">
    <property type="component" value="Chromosome"/>
</dbReference>
<proteinExistence type="inferred from homology"/>
<accession>A0ABY5XHE3</accession>
<dbReference type="RefSeq" id="WP_027512229.1">
    <property type="nucleotide sequence ID" value="NZ_CP104143.1"/>
</dbReference>
<dbReference type="EMBL" id="CP104143">
    <property type="protein sequence ID" value="UWU13970.1"/>
    <property type="molecule type" value="Genomic_DNA"/>
</dbReference>
<evidence type="ECO:0000256" key="3">
    <source>
        <dbReference type="ARBA" id="ARBA00022630"/>
    </source>
</evidence>
<keyword evidence="8" id="KW-1185">Reference proteome</keyword>
<dbReference type="Pfam" id="PF01266">
    <property type="entry name" value="DAO"/>
    <property type="match status" value="1"/>
</dbReference>
<reference evidence="7" key="1">
    <citation type="submission" date="2022-09" db="EMBL/GenBank/DDBJ databases">
        <title>Australian commercial rhizobial inoculants.</title>
        <authorList>
            <person name="Kohlmeier M.G."/>
            <person name="O'Hara G.W."/>
            <person name="Colombi E."/>
            <person name="Ramsay J.P."/>
            <person name="Terpolilli J."/>
        </authorList>
    </citation>
    <scope>NUCLEOTIDE SEQUENCE</scope>
    <source>
        <strain evidence="7">WSM1592</strain>
    </source>
</reference>